<reference evidence="3" key="2">
    <citation type="submission" date="2025-08" db="UniProtKB">
        <authorList>
            <consortium name="RefSeq"/>
        </authorList>
    </citation>
    <scope>IDENTIFICATION</scope>
</reference>
<organism evidence="2 3">
    <name type="scientific">Solanum pennellii</name>
    <name type="common">Tomato</name>
    <name type="synonym">Lycopersicon pennellii</name>
    <dbReference type="NCBI Taxonomy" id="28526"/>
    <lineage>
        <taxon>Eukaryota</taxon>
        <taxon>Viridiplantae</taxon>
        <taxon>Streptophyta</taxon>
        <taxon>Embryophyta</taxon>
        <taxon>Tracheophyta</taxon>
        <taxon>Spermatophyta</taxon>
        <taxon>Magnoliopsida</taxon>
        <taxon>eudicotyledons</taxon>
        <taxon>Gunneridae</taxon>
        <taxon>Pentapetalae</taxon>
        <taxon>asterids</taxon>
        <taxon>lamiids</taxon>
        <taxon>Solanales</taxon>
        <taxon>Solanaceae</taxon>
        <taxon>Solanoideae</taxon>
        <taxon>Solaneae</taxon>
        <taxon>Solanum</taxon>
        <taxon>Solanum subgen. Lycopersicon</taxon>
    </lineage>
</organism>
<evidence type="ECO:0000313" key="3">
    <source>
        <dbReference type="RefSeq" id="XP_015087105.1"/>
    </source>
</evidence>
<name>A0ABM1HL56_SOLPN</name>
<gene>
    <name evidence="3" type="primary">LOC107030282</name>
</gene>
<accession>A0ABM1HL56</accession>
<dbReference type="Proteomes" id="UP000694930">
    <property type="component" value="Chromosome 9"/>
</dbReference>
<proteinExistence type="predicted"/>
<keyword evidence="2" id="KW-1185">Reference proteome</keyword>
<feature type="compositionally biased region" description="Basic and acidic residues" evidence="1">
    <location>
        <begin position="25"/>
        <end position="41"/>
    </location>
</feature>
<evidence type="ECO:0000313" key="2">
    <source>
        <dbReference type="Proteomes" id="UP000694930"/>
    </source>
</evidence>
<dbReference type="RefSeq" id="XP_015087105.1">
    <property type="nucleotide sequence ID" value="XM_015231619.1"/>
</dbReference>
<sequence>MTNLCQKVEKIETEVQNLKTNSQQHDSKNAELGQQHDQKHAELQGDVGKLRKTHNNVCSNAATASTSTAGQSTKKEEAKVKYTNVNMNKLFSKPYTPQNTQKDISVTPQTNTYKASLESQKQTYNYISRTYIENIYKVQTFLNQNPRAKNTKNPNEDYITQYLQGYNKLIAQPGTNPNLIATCYNYGLLSTVYTVTGDEISKIPELYKAFLQYKRITKGTLFYIKFYAATAEILYDEVKPTIQVIKIGLTREMIIPEKIDTQEEIQKVDIPEFYANKRTIGIATILNEITNNYLNENAIWTYYNRDQTIIYSNCRDIREAYMEELRQWILSLLRPETTPTTRAIRKNFISSNLMTRYCKLTGQKYPDHLCSKCEGEENYIPDVQLE</sequence>
<feature type="region of interest" description="Disordered" evidence="1">
    <location>
        <begin position="18"/>
        <end position="41"/>
    </location>
</feature>
<evidence type="ECO:0000256" key="1">
    <source>
        <dbReference type="SAM" id="MobiDB-lite"/>
    </source>
</evidence>
<protein>
    <submittedName>
        <fullName evidence="3">Uncharacterized protein LOC107030282</fullName>
    </submittedName>
</protein>
<dbReference type="GeneID" id="107030282"/>
<reference evidence="2" key="1">
    <citation type="journal article" date="2014" name="Nat. Genet.">
        <title>The genome of the stress-tolerant wild tomato species Solanum pennellii.</title>
        <authorList>
            <person name="Bolger A."/>
            <person name="Scossa F."/>
            <person name="Bolger M.E."/>
            <person name="Lanz C."/>
            <person name="Maumus F."/>
            <person name="Tohge T."/>
            <person name="Quesneville H."/>
            <person name="Alseekh S."/>
            <person name="Sorensen I."/>
            <person name="Lichtenstein G."/>
            <person name="Fich E.A."/>
            <person name="Conte M."/>
            <person name="Keller H."/>
            <person name="Schneeberger K."/>
            <person name="Schwacke R."/>
            <person name="Ofner I."/>
            <person name="Vrebalov J."/>
            <person name="Xu Y."/>
            <person name="Osorio S."/>
            <person name="Aflitos S.A."/>
            <person name="Schijlen E."/>
            <person name="Jimenez-Gomez J.M."/>
            <person name="Ryngajllo M."/>
            <person name="Kimura S."/>
            <person name="Kumar R."/>
            <person name="Koenig D."/>
            <person name="Headland L.R."/>
            <person name="Maloof J.N."/>
            <person name="Sinha N."/>
            <person name="van Ham R.C."/>
            <person name="Lankhorst R.K."/>
            <person name="Mao L."/>
            <person name="Vogel A."/>
            <person name="Arsova B."/>
            <person name="Panstruga R."/>
            <person name="Fei Z."/>
            <person name="Rose J.K."/>
            <person name="Zamir D."/>
            <person name="Carrari F."/>
            <person name="Giovannoni J.J."/>
            <person name="Weigel D."/>
            <person name="Usadel B."/>
            <person name="Fernie A.R."/>
        </authorList>
    </citation>
    <scope>NUCLEOTIDE SEQUENCE [LARGE SCALE GENOMIC DNA]</scope>
    <source>
        <strain evidence="2">cv. LA0716</strain>
    </source>
</reference>